<comment type="subcellular location">
    <subcellularLocation>
        <location evidence="1">Cell inner membrane</location>
        <topology evidence="1">Multi-pass membrane protein</topology>
    </subcellularLocation>
    <subcellularLocation>
        <location evidence="9">Cell membrane</location>
        <topology evidence="9">Multi-pass membrane protein</topology>
    </subcellularLocation>
</comment>
<feature type="transmembrane region" description="Helical" evidence="9">
    <location>
        <begin position="115"/>
        <end position="137"/>
    </location>
</feature>
<evidence type="ECO:0000313" key="11">
    <source>
        <dbReference type="EMBL" id="RAX38668.1"/>
    </source>
</evidence>
<evidence type="ECO:0000259" key="10">
    <source>
        <dbReference type="PROSITE" id="PS50928"/>
    </source>
</evidence>
<keyword evidence="8 9" id="KW-0472">Membrane</keyword>
<evidence type="ECO:0000313" key="12">
    <source>
        <dbReference type="Proteomes" id="UP000251205"/>
    </source>
</evidence>
<reference evidence="11 12" key="1">
    <citation type="submission" date="2018-06" db="EMBL/GenBank/DDBJ databases">
        <title>Whole Genome Sequence of an efficient microsymbiont, Rhizobium tropici.</title>
        <authorList>
            <person name="Srinivasan R."/>
            <person name="Singh H.V."/>
            <person name="Srivastava R."/>
            <person name="Kumari B."/>
            <person name="Radhakrishna A."/>
        </authorList>
    </citation>
    <scope>NUCLEOTIDE SEQUENCE [LARGE SCALE GENOMIC DNA]</scope>
    <source>
        <strain evidence="11 12">IGFRI Rhizo-19</strain>
    </source>
</reference>
<dbReference type="NCBIfam" id="TIGR01726">
    <property type="entry name" value="HEQRo_perm_3TM"/>
    <property type="match status" value="1"/>
</dbReference>
<comment type="similarity">
    <text evidence="2">Belongs to the binding-protein-dependent transport system permease family. HisMQ subfamily.</text>
</comment>
<dbReference type="CDD" id="cd06261">
    <property type="entry name" value="TM_PBP2"/>
    <property type="match status" value="1"/>
</dbReference>
<keyword evidence="4" id="KW-1003">Cell membrane</keyword>
<dbReference type="GO" id="GO:0043190">
    <property type="term" value="C:ATP-binding cassette (ABC) transporter complex"/>
    <property type="evidence" value="ECO:0007669"/>
    <property type="project" value="InterPro"/>
</dbReference>
<dbReference type="GO" id="GO:0022857">
    <property type="term" value="F:transmembrane transporter activity"/>
    <property type="evidence" value="ECO:0007669"/>
    <property type="project" value="InterPro"/>
</dbReference>
<dbReference type="PANTHER" id="PTHR30614">
    <property type="entry name" value="MEMBRANE COMPONENT OF AMINO ACID ABC TRANSPORTER"/>
    <property type="match status" value="1"/>
</dbReference>
<feature type="transmembrane region" description="Helical" evidence="9">
    <location>
        <begin position="84"/>
        <end position="103"/>
    </location>
</feature>
<evidence type="ECO:0000256" key="4">
    <source>
        <dbReference type="ARBA" id="ARBA00022475"/>
    </source>
</evidence>
<evidence type="ECO:0000256" key="5">
    <source>
        <dbReference type="ARBA" id="ARBA00022692"/>
    </source>
</evidence>
<proteinExistence type="inferred from homology"/>
<gene>
    <name evidence="11" type="ORF">DQ393_29245</name>
</gene>
<dbReference type="OrthoDB" id="9808674at2"/>
<dbReference type="Gene3D" id="1.10.3720.10">
    <property type="entry name" value="MetI-like"/>
    <property type="match status" value="1"/>
</dbReference>
<dbReference type="Pfam" id="PF00528">
    <property type="entry name" value="BPD_transp_1"/>
    <property type="match status" value="1"/>
</dbReference>
<dbReference type="EMBL" id="QMKK01000054">
    <property type="protein sequence ID" value="RAX38668.1"/>
    <property type="molecule type" value="Genomic_DNA"/>
</dbReference>
<dbReference type="PANTHER" id="PTHR30614:SF0">
    <property type="entry name" value="L-CYSTINE TRANSPORT SYSTEM PERMEASE PROTEIN TCYL"/>
    <property type="match status" value="1"/>
</dbReference>
<dbReference type="PROSITE" id="PS50928">
    <property type="entry name" value="ABC_TM1"/>
    <property type="match status" value="1"/>
</dbReference>
<evidence type="ECO:0000256" key="3">
    <source>
        <dbReference type="ARBA" id="ARBA00022448"/>
    </source>
</evidence>
<evidence type="ECO:0000256" key="1">
    <source>
        <dbReference type="ARBA" id="ARBA00004429"/>
    </source>
</evidence>
<dbReference type="SUPFAM" id="SSF161098">
    <property type="entry name" value="MetI-like"/>
    <property type="match status" value="1"/>
</dbReference>
<dbReference type="Proteomes" id="UP000251205">
    <property type="component" value="Unassembled WGS sequence"/>
</dbReference>
<organism evidence="11 12">
    <name type="scientific">Rhizobium tropici</name>
    <dbReference type="NCBI Taxonomy" id="398"/>
    <lineage>
        <taxon>Bacteria</taxon>
        <taxon>Pseudomonadati</taxon>
        <taxon>Pseudomonadota</taxon>
        <taxon>Alphaproteobacteria</taxon>
        <taxon>Hyphomicrobiales</taxon>
        <taxon>Rhizobiaceae</taxon>
        <taxon>Rhizobium/Agrobacterium group</taxon>
        <taxon>Rhizobium</taxon>
    </lineage>
</organism>
<name>A0A329Y6F0_RHITR</name>
<dbReference type="RefSeq" id="WP_112345157.1">
    <property type="nucleotide sequence ID" value="NZ_QMKK01000054.1"/>
</dbReference>
<evidence type="ECO:0000256" key="9">
    <source>
        <dbReference type="RuleBase" id="RU363032"/>
    </source>
</evidence>
<evidence type="ECO:0000256" key="7">
    <source>
        <dbReference type="ARBA" id="ARBA00022989"/>
    </source>
</evidence>
<keyword evidence="5 9" id="KW-0812">Transmembrane</keyword>
<dbReference type="AlphaFoldDB" id="A0A329Y6F0"/>
<evidence type="ECO:0000256" key="8">
    <source>
        <dbReference type="ARBA" id="ARBA00023136"/>
    </source>
</evidence>
<dbReference type="GO" id="GO:0006865">
    <property type="term" value="P:amino acid transport"/>
    <property type="evidence" value="ECO:0007669"/>
    <property type="project" value="UniProtKB-KW"/>
</dbReference>
<accession>A0A329Y6F0</accession>
<dbReference type="InterPro" id="IPR000515">
    <property type="entry name" value="MetI-like"/>
</dbReference>
<keyword evidence="7 9" id="KW-1133">Transmembrane helix</keyword>
<feature type="domain" description="ABC transmembrane type-1" evidence="10">
    <location>
        <begin position="36"/>
        <end position="229"/>
    </location>
</feature>
<protein>
    <submittedName>
        <fullName evidence="11">Amino acid ABC transporter permease</fullName>
    </submittedName>
</protein>
<sequence>MGSSLLQTFIDWTGRLGLHYEFLASGYEAQIWRGGFITTLYLIVLLIPVSLLFGLLFAAMLTSGNKALAAPVRAFIEVTRNTPTLVQLMFSFLVLNTLVSNGLGGAQNNPLTPFFWVVAVVGLHVAALHADALRAGIEAVPEQTVEAARAIGFTRLQILRFVAIPLAFRASLPAIVNNMINLVKLTTVGNAIAVSEITYASIMVWTQRDNVVELMIVILLFFSAINLALAKIGHWIEKRLAVPGFGVGA</sequence>
<keyword evidence="6" id="KW-0029">Amino-acid transport</keyword>
<dbReference type="InterPro" id="IPR010065">
    <property type="entry name" value="AA_ABC_transptr_permease_3TM"/>
</dbReference>
<dbReference type="InterPro" id="IPR043429">
    <property type="entry name" value="ArtM/GltK/GlnP/TcyL/YhdX-like"/>
</dbReference>
<keyword evidence="3 9" id="KW-0813">Transport</keyword>
<feature type="transmembrane region" description="Helical" evidence="9">
    <location>
        <begin position="211"/>
        <end position="230"/>
    </location>
</feature>
<evidence type="ECO:0000256" key="2">
    <source>
        <dbReference type="ARBA" id="ARBA00010072"/>
    </source>
</evidence>
<evidence type="ECO:0000256" key="6">
    <source>
        <dbReference type="ARBA" id="ARBA00022970"/>
    </source>
</evidence>
<feature type="transmembrane region" description="Helical" evidence="9">
    <location>
        <begin position="40"/>
        <end position="63"/>
    </location>
</feature>
<dbReference type="InterPro" id="IPR035906">
    <property type="entry name" value="MetI-like_sf"/>
</dbReference>
<comment type="caution">
    <text evidence="11">The sequence shown here is derived from an EMBL/GenBank/DDBJ whole genome shotgun (WGS) entry which is preliminary data.</text>
</comment>